<dbReference type="STRING" id="1531966.A0A0A1TN49"/>
<dbReference type="OrthoDB" id="2150604at2759"/>
<dbReference type="SUPFAM" id="SSF52777">
    <property type="entry name" value="CoA-dependent acyltransferases"/>
    <property type="match status" value="1"/>
</dbReference>
<name>A0A0A1TN49_9HYPO</name>
<dbReference type="InterPro" id="IPR052058">
    <property type="entry name" value="Alcohol_O-acetyltransferase"/>
</dbReference>
<dbReference type="GO" id="GO:0008080">
    <property type="term" value="F:N-acetyltransferase activity"/>
    <property type="evidence" value="ECO:0007669"/>
    <property type="project" value="TreeGrafter"/>
</dbReference>
<dbReference type="AlphaFoldDB" id="A0A0A1TN49"/>
<dbReference type="EMBL" id="CDHN01000005">
    <property type="protein sequence ID" value="CEJ92755.1"/>
    <property type="molecule type" value="Genomic_DNA"/>
</dbReference>
<dbReference type="PANTHER" id="PTHR28037:SF1">
    <property type="entry name" value="ALCOHOL O-ACETYLTRANSFERASE 1-RELATED"/>
    <property type="match status" value="1"/>
</dbReference>
<reference evidence="1 2" key="1">
    <citation type="journal article" date="2015" name="Genome Announc.">
        <title>Draft Genome Sequence and Gene Annotation of the Entomopathogenic Fungus Verticillium hemipterigenum.</title>
        <authorList>
            <person name="Horn F."/>
            <person name="Habel A."/>
            <person name="Scharf D.H."/>
            <person name="Dworschak J."/>
            <person name="Brakhage A.A."/>
            <person name="Guthke R."/>
            <person name="Hertweck C."/>
            <person name="Linde J."/>
        </authorList>
    </citation>
    <scope>NUCLEOTIDE SEQUENCE [LARGE SCALE GENOMIC DNA]</scope>
</reference>
<organism evidence="1 2">
    <name type="scientific">[Torrubiella] hemipterigena</name>
    <dbReference type="NCBI Taxonomy" id="1531966"/>
    <lineage>
        <taxon>Eukaryota</taxon>
        <taxon>Fungi</taxon>
        <taxon>Dikarya</taxon>
        <taxon>Ascomycota</taxon>
        <taxon>Pezizomycotina</taxon>
        <taxon>Sordariomycetes</taxon>
        <taxon>Hypocreomycetidae</taxon>
        <taxon>Hypocreales</taxon>
        <taxon>Clavicipitaceae</taxon>
        <taxon>Clavicipitaceae incertae sedis</taxon>
        <taxon>'Torrubiella' clade</taxon>
    </lineage>
</organism>
<dbReference type="Pfam" id="PF07247">
    <property type="entry name" value="AATase"/>
    <property type="match status" value="1"/>
</dbReference>
<keyword evidence="2" id="KW-1185">Reference proteome</keyword>
<gene>
    <name evidence="1" type="ORF">VHEMI08386</name>
</gene>
<evidence type="ECO:0000313" key="2">
    <source>
        <dbReference type="Proteomes" id="UP000039046"/>
    </source>
</evidence>
<proteinExistence type="predicted"/>
<dbReference type="Proteomes" id="UP000039046">
    <property type="component" value="Unassembled WGS sequence"/>
</dbReference>
<evidence type="ECO:0000313" key="1">
    <source>
        <dbReference type="EMBL" id="CEJ92755.1"/>
    </source>
</evidence>
<dbReference type="HOGENOM" id="CLU_024469_0_1_1"/>
<sequence>MTITTLRELYPVELYSSTRHELGMYRGVVVSARYSPAITASDDLASSPALLSAVTSLVLDNPMLRVGIINGENTGAEFTFIPKIDLSKHVFFQTMPCASMEEYQAIVANTHGELADEVFEDLASTPPWKIVLTKPQSNSSSFTAPDVQDILFSYHHSMLDGMAGRHVQEALISYLTEQKDIKSDMPLVLENLQPPQLPNPEELAVPFTLSASYMASVLWKEFAPAMLKPAPANIWYGEPVNRSLLFKSNVRCINMPAATLKALLAACKEHSTSLTALLHVLILKSMAKQVHDAPGFNTATPISMRPYVTDGAPETTLRCLTSSFNYHVSAATLATFKAGATDEDVWKTAKHFRELLSKKVNSLPADDIMPMLKYVSDWPTFWGKKDGKARPDSWEISNIGILRLPKEAGKWTVKSALFSGSCMVAGGPFCLNTLTVAGGEMTIAITWQQDIVPVEMIEQLSTDLKASFSSFVESKTFF</sequence>
<dbReference type="InterPro" id="IPR010828">
    <property type="entry name" value="Atf2/Sli1-like"/>
</dbReference>
<evidence type="ECO:0008006" key="3">
    <source>
        <dbReference type="Google" id="ProtNLM"/>
    </source>
</evidence>
<protein>
    <recommendedName>
        <fullName evidence="3">Alcohol acetyltransferase</fullName>
    </recommendedName>
</protein>
<dbReference type="PANTHER" id="PTHR28037">
    <property type="entry name" value="ALCOHOL O-ACETYLTRANSFERASE 1-RELATED"/>
    <property type="match status" value="1"/>
</dbReference>
<accession>A0A0A1TN49</accession>